<sequence length="218" mass="23674">MTQTAPSPSLVQHILQRIDLGLLNPGDVLDESELVATFGVSRTPVREAILYLEALGLVRRLPRKGAAIFRPTLEEFLAILEVHAKLEGQAAGLAARRLSRQGAADLEAAVLACESHAQNSPDADPDGYYQLNLGFHACIAHASGNAVLVDALKTNARKLLAYYRARYRFPGAIAGSATEHRDIARLILDRNSEAAEARMQRHVQFDQVTAMDLLAALS</sequence>
<dbReference type="AlphaFoldDB" id="A0A8G0ZTB6"/>
<gene>
    <name evidence="5" type="ORF">JO391_18895</name>
</gene>
<dbReference type="SMART" id="SM00345">
    <property type="entry name" value="HTH_GNTR"/>
    <property type="match status" value="1"/>
</dbReference>
<dbReference type="CDD" id="cd07377">
    <property type="entry name" value="WHTH_GntR"/>
    <property type="match status" value="1"/>
</dbReference>
<organism evidence="5 6">
    <name type="scientific">Neotabrizicola shimadae</name>
    <dbReference type="NCBI Taxonomy" id="2807096"/>
    <lineage>
        <taxon>Bacteria</taxon>
        <taxon>Pseudomonadati</taxon>
        <taxon>Pseudomonadota</taxon>
        <taxon>Alphaproteobacteria</taxon>
        <taxon>Rhodobacterales</taxon>
        <taxon>Paracoccaceae</taxon>
        <taxon>Neotabrizicola</taxon>
    </lineage>
</organism>
<dbReference type="Proteomes" id="UP000826300">
    <property type="component" value="Chromosome"/>
</dbReference>
<dbReference type="Gene3D" id="1.10.10.10">
    <property type="entry name" value="Winged helix-like DNA-binding domain superfamily/Winged helix DNA-binding domain"/>
    <property type="match status" value="1"/>
</dbReference>
<dbReference type="InterPro" id="IPR008920">
    <property type="entry name" value="TF_FadR/GntR_C"/>
</dbReference>
<dbReference type="KEGG" id="nsm:JO391_18895"/>
<keyword evidence="1" id="KW-0805">Transcription regulation</keyword>
<dbReference type="InterPro" id="IPR036388">
    <property type="entry name" value="WH-like_DNA-bd_sf"/>
</dbReference>
<dbReference type="SUPFAM" id="SSF48008">
    <property type="entry name" value="GntR ligand-binding domain-like"/>
    <property type="match status" value="1"/>
</dbReference>
<evidence type="ECO:0000256" key="3">
    <source>
        <dbReference type="ARBA" id="ARBA00023163"/>
    </source>
</evidence>
<dbReference type="PANTHER" id="PTHR43537">
    <property type="entry name" value="TRANSCRIPTIONAL REGULATOR, GNTR FAMILY"/>
    <property type="match status" value="1"/>
</dbReference>
<protein>
    <submittedName>
        <fullName evidence="5">GntR family transcriptional regulator</fullName>
    </submittedName>
</protein>
<dbReference type="SMART" id="SM00895">
    <property type="entry name" value="FCD"/>
    <property type="match status" value="1"/>
</dbReference>
<dbReference type="GO" id="GO:0003677">
    <property type="term" value="F:DNA binding"/>
    <property type="evidence" value="ECO:0007669"/>
    <property type="project" value="UniProtKB-KW"/>
</dbReference>
<keyword evidence="3" id="KW-0804">Transcription</keyword>
<evidence type="ECO:0000256" key="1">
    <source>
        <dbReference type="ARBA" id="ARBA00023015"/>
    </source>
</evidence>
<proteinExistence type="predicted"/>
<reference evidence="5" key="1">
    <citation type="submission" date="2021-02" db="EMBL/GenBank/DDBJ databases">
        <title>Rhodobacter shimadae sp. nov., an aerobic anoxygenic phototrophic bacterium isolated from a hot spring.</title>
        <authorList>
            <person name="Muramatsu S."/>
            <person name="Haruta S."/>
            <person name="Hirose S."/>
            <person name="Hanada S."/>
        </authorList>
    </citation>
    <scope>NUCLEOTIDE SEQUENCE</scope>
    <source>
        <strain evidence="5">N10</strain>
    </source>
</reference>
<dbReference type="PRINTS" id="PR00035">
    <property type="entry name" value="HTHGNTR"/>
</dbReference>
<dbReference type="Pfam" id="PF00392">
    <property type="entry name" value="GntR"/>
    <property type="match status" value="1"/>
</dbReference>
<evidence type="ECO:0000313" key="5">
    <source>
        <dbReference type="EMBL" id="QYZ69738.1"/>
    </source>
</evidence>
<dbReference type="InterPro" id="IPR000524">
    <property type="entry name" value="Tscrpt_reg_HTH_GntR"/>
</dbReference>
<dbReference type="RefSeq" id="WP_220661955.1">
    <property type="nucleotide sequence ID" value="NZ_CP069370.1"/>
</dbReference>
<accession>A0A8G0ZTB6</accession>
<keyword evidence="6" id="KW-1185">Reference proteome</keyword>
<dbReference type="SUPFAM" id="SSF46785">
    <property type="entry name" value="Winged helix' DNA-binding domain"/>
    <property type="match status" value="1"/>
</dbReference>
<dbReference type="Gene3D" id="1.20.120.530">
    <property type="entry name" value="GntR ligand-binding domain-like"/>
    <property type="match status" value="1"/>
</dbReference>
<dbReference type="InterPro" id="IPR036390">
    <property type="entry name" value="WH_DNA-bd_sf"/>
</dbReference>
<dbReference type="GO" id="GO:0003700">
    <property type="term" value="F:DNA-binding transcription factor activity"/>
    <property type="evidence" value="ECO:0007669"/>
    <property type="project" value="InterPro"/>
</dbReference>
<dbReference type="EMBL" id="CP069370">
    <property type="protein sequence ID" value="QYZ69738.1"/>
    <property type="molecule type" value="Genomic_DNA"/>
</dbReference>
<name>A0A8G0ZTB6_9RHOB</name>
<evidence type="ECO:0000259" key="4">
    <source>
        <dbReference type="PROSITE" id="PS50949"/>
    </source>
</evidence>
<dbReference type="PANTHER" id="PTHR43537:SF49">
    <property type="entry name" value="TRANSCRIPTIONAL REGULATORY PROTEIN"/>
    <property type="match status" value="1"/>
</dbReference>
<dbReference type="Pfam" id="PF07729">
    <property type="entry name" value="FCD"/>
    <property type="match status" value="1"/>
</dbReference>
<evidence type="ECO:0000313" key="6">
    <source>
        <dbReference type="Proteomes" id="UP000826300"/>
    </source>
</evidence>
<keyword evidence="2" id="KW-0238">DNA-binding</keyword>
<dbReference type="PROSITE" id="PS50949">
    <property type="entry name" value="HTH_GNTR"/>
    <property type="match status" value="1"/>
</dbReference>
<dbReference type="InterPro" id="IPR011711">
    <property type="entry name" value="GntR_C"/>
</dbReference>
<evidence type="ECO:0000256" key="2">
    <source>
        <dbReference type="ARBA" id="ARBA00023125"/>
    </source>
</evidence>
<feature type="domain" description="HTH gntR-type" evidence="4">
    <location>
        <begin position="4"/>
        <end position="71"/>
    </location>
</feature>